<evidence type="ECO:0000313" key="1">
    <source>
        <dbReference type="EMBL" id="SVC51941.1"/>
    </source>
</evidence>
<dbReference type="AlphaFoldDB" id="A0A382MX72"/>
<accession>A0A382MX72</accession>
<name>A0A382MX72_9ZZZZ</name>
<proteinExistence type="predicted"/>
<organism evidence="1">
    <name type="scientific">marine metagenome</name>
    <dbReference type="NCBI Taxonomy" id="408172"/>
    <lineage>
        <taxon>unclassified sequences</taxon>
        <taxon>metagenomes</taxon>
        <taxon>ecological metagenomes</taxon>
    </lineage>
</organism>
<gene>
    <name evidence="1" type="ORF">METZ01_LOCUS304795</name>
</gene>
<protein>
    <submittedName>
        <fullName evidence="1">Uncharacterized protein</fullName>
    </submittedName>
</protein>
<dbReference type="EMBL" id="UINC01095671">
    <property type="protein sequence ID" value="SVC51941.1"/>
    <property type="molecule type" value="Genomic_DNA"/>
</dbReference>
<reference evidence="1" key="1">
    <citation type="submission" date="2018-05" db="EMBL/GenBank/DDBJ databases">
        <authorList>
            <person name="Lanie J.A."/>
            <person name="Ng W.-L."/>
            <person name="Kazmierczak K.M."/>
            <person name="Andrzejewski T.M."/>
            <person name="Davidsen T.M."/>
            <person name="Wayne K.J."/>
            <person name="Tettelin H."/>
            <person name="Glass J.I."/>
            <person name="Rusch D."/>
            <person name="Podicherti R."/>
            <person name="Tsui H.-C.T."/>
            <person name="Winkler M.E."/>
        </authorList>
    </citation>
    <scope>NUCLEOTIDE SEQUENCE</scope>
</reference>
<sequence>MKAQVITASRKLKFVYFKLSQLILSFDNLISKLGKVVFISSIFLGPINAKEGKG</sequence>